<accession>W4GRP3</accession>
<dbReference type="GeneID" id="20807046"/>
<dbReference type="OrthoDB" id="10457975at2759"/>
<evidence type="ECO:0000256" key="1">
    <source>
        <dbReference type="SAM" id="MobiDB-lite"/>
    </source>
</evidence>
<reference evidence="2" key="1">
    <citation type="submission" date="2013-12" db="EMBL/GenBank/DDBJ databases">
        <title>The Genome Sequence of Aphanomyces astaci APO3.</title>
        <authorList>
            <consortium name="The Broad Institute Genomics Platform"/>
            <person name="Russ C."/>
            <person name="Tyler B."/>
            <person name="van West P."/>
            <person name="Dieguez-Uribeondo J."/>
            <person name="Young S.K."/>
            <person name="Zeng Q."/>
            <person name="Gargeya S."/>
            <person name="Fitzgerald M."/>
            <person name="Abouelleil A."/>
            <person name="Alvarado L."/>
            <person name="Chapman S.B."/>
            <person name="Gainer-Dewar J."/>
            <person name="Goldberg J."/>
            <person name="Griggs A."/>
            <person name="Gujja S."/>
            <person name="Hansen M."/>
            <person name="Howarth C."/>
            <person name="Imamovic A."/>
            <person name="Ireland A."/>
            <person name="Larimer J."/>
            <person name="McCowan C."/>
            <person name="Murphy C."/>
            <person name="Pearson M."/>
            <person name="Poon T.W."/>
            <person name="Priest M."/>
            <person name="Roberts A."/>
            <person name="Saif S."/>
            <person name="Shea T."/>
            <person name="Sykes S."/>
            <person name="Wortman J."/>
            <person name="Nusbaum C."/>
            <person name="Birren B."/>
        </authorList>
    </citation>
    <scope>NUCLEOTIDE SEQUENCE [LARGE SCALE GENOMIC DNA]</scope>
    <source>
        <strain evidence="2">APO3</strain>
    </source>
</reference>
<gene>
    <name evidence="2" type="ORF">H257_05050</name>
</gene>
<sequence length="148" mass="16963">MATRAREEHPTRRVSISQSSINHWPRRNYTKPWLTSPTPQALESCPTPPLPPTSTNFDAMPGWDTSPPQTARILVHQILAKPHKDAKHRKGHARGLSRQQVLDAKTYIMDLRREIDWRLACDADPIHLDEGERNHSTPTSDDDWSQCM</sequence>
<dbReference type="AlphaFoldDB" id="W4GRP3"/>
<feature type="compositionally biased region" description="Basic and acidic residues" evidence="1">
    <location>
        <begin position="1"/>
        <end position="11"/>
    </location>
</feature>
<evidence type="ECO:0000313" key="2">
    <source>
        <dbReference type="EMBL" id="ETV82400.1"/>
    </source>
</evidence>
<dbReference type="VEuPathDB" id="FungiDB:H257_05050"/>
<proteinExistence type="predicted"/>
<name>W4GRP3_APHAT</name>
<dbReference type="RefSeq" id="XP_009828069.1">
    <property type="nucleotide sequence ID" value="XM_009829767.1"/>
</dbReference>
<organism evidence="2">
    <name type="scientific">Aphanomyces astaci</name>
    <name type="common">Crayfish plague agent</name>
    <dbReference type="NCBI Taxonomy" id="112090"/>
    <lineage>
        <taxon>Eukaryota</taxon>
        <taxon>Sar</taxon>
        <taxon>Stramenopiles</taxon>
        <taxon>Oomycota</taxon>
        <taxon>Saprolegniomycetes</taxon>
        <taxon>Saprolegniales</taxon>
        <taxon>Verrucalvaceae</taxon>
        <taxon>Aphanomyces</taxon>
    </lineage>
</organism>
<feature type="region of interest" description="Disordered" evidence="1">
    <location>
        <begin position="1"/>
        <end position="68"/>
    </location>
</feature>
<protein>
    <submittedName>
        <fullName evidence="2">Uncharacterized protein</fullName>
    </submittedName>
</protein>
<feature type="region of interest" description="Disordered" evidence="1">
    <location>
        <begin position="128"/>
        <end position="148"/>
    </location>
</feature>
<dbReference type="EMBL" id="KI913122">
    <property type="protein sequence ID" value="ETV82400.1"/>
    <property type="molecule type" value="Genomic_DNA"/>
</dbReference>